<accession>A0A8S1RG59</accession>
<reference evidence="1" key="1">
    <citation type="submission" date="2021-01" db="EMBL/GenBank/DDBJ databases">
        <authorList>
            <consortium name="Genoscope - CEA"/>
            <person name="William W."/>
        </authorList>
    </citation>
    <scope>NUCLEOTIDE SEQUENCE</scope>
</reference>
<dbReference type="Proteomes" id="UP000692954">
    <property type="component" value="Unassembled WGS sequence"/>
</dbReference>
<keyword evidence="2" id="KW-1185">Reference proteome</keyword>
<evidence type="ECO:0000313" key="1">
    <source>
        <dbReference type="EMBL" id="CAD8127286.1"/>
    </source>
</evidence>
<name>A0A8S1RG59_9CILI</name>
<dbReference type="EMBL" id="CAJJDN010000175">
    <property type="protein sequence ID" value="CAD8127286.1"/>
    <property type="molecule type" value="Genomic_DNA"/>
</dbReference>
<evidence type="ECO:0000313" key="2">
    <source>
        <dbReference type="Proteomes" id="UP000692954"/>
    </source>
</evidence>
<dbReference type="AlphaFoldDB" id="A0A8S1RG59"/>
<sequence>MFNTKMIENEKDFNCKNKHYQPILLVDLNPNLDKKQRFLCNVCMEDLESEVKTIGLIKMIQIISDKQESKQRNLTNITDYKNVAQDWSDDLLVQRKSSCEYSFYDELDNFIKNFNIDDASIKLINNINRSWMTKLLNNLHSNNEDKDKLKFNELKQQFTNIINKKYFQEDEIQLKLIDQSVKQIYQCNAIVFDSI</sequence>
<organism evidence="1 2">
    <name type="scientific">Paramecium sonneborni</name>
    <dbReference type="NCBI Taxonomy" id="65129"/>
    <lineage>
        <taxon>Eukaryota</taxon>
        <taxon>Sar</taxon>
        <taxon>Alveolata</taxon>
        <taxon>Ciliophora</taxon>
        <taxon>Intramacronucleata</taxon>
        <taxon>Oligohymenophorea</taxon>
        <taxon>Peniculida</taxon>
        <taxon>Parameciidae</taxon>
        <taxon>Paramecium</taxon>
    </lineage>
</organism>
<gene>
    <name evidence="1" type="ORF">PSON_ATCC_30995.1.T1750009</name>
</gene>
<protein>
    <submittedName>
        <fullName evidence="1">Uncharacterized protein</fullName>
    </submittedName>
</protein>
<comment type="caution">
    <text evidence="1">The sequence shown here is derived from an EMBL/GenBank/DDBJ whole genome shotgun (WGS) entry which is preliminary data.</text>
</comment>
<proteinExistence type="predicted"/>